<dbReference type="OrthoDB" id="9812084at2"/>
<feature type="transmembrane region" description="Helical" evidence="6">
    <location>
        <begin position="42"/>
        <end position="62"/>
    </location>
</feature>
<dbReference type="Proteomes" id="UP000186313">
    <property type="component" value="Unassembled WGS sequence"/>
</dbReference>
<dbReference type="GO" id="GO:0015171">
    <property type="term" value="F:amino acid transmembrane transporter activity"/>
    <property type="evidence" value="ECO:0007669"/>
    <property type="project" value="TreeGrafter"/>
</dbReference>
<keyword evidence="2" id="KW-1003">Cell membrane</keyword>
<reference evidence="7 8" key="1">
    <citation type="submission" date="2016-09" db="EMBL/GenBank/DDBJ databases">
        <title>Genomic Taxonomy of the Vibrionaceae.</title>
        <authorList>
            <person name="Gonzalez-Castillo A."/>
            <person name="Gomez-Gil B."/>
            <person name="Enciso-Ibarra K."/>
        </authorList>
    </citation>
    <scope>NUCLEOTIDE SEQUENCE [LARGE SCALE GENOMIC DNA]</scope>
    <source>
        <strain evidence="7 8">CAIM 703</strain>
    </source>
</reference>
<evidence type="ECO:0000256" key="3">
    <source>
        <dbReference type="ARBA" id="ARBA00022692"/>
    </source>
</evidence>
<dbReference type="STRING" id="1381081.BIY22_00045"/>
<evidence type="ECO:0000313" key="8">
    <source>
        <dbReference type="Proteomes" id="UP000186313"/>
    </source>
</evidence>
<keyword evidence="3 6" id="KW-0812">Transmembrane</keyword>
<dbReference type="GO" id="GO:0005886">
    <property type="term" value="C:plasma membrane"/>
    <property type="evidence" value="ECO:0007669"/>
    <property type="project" value="UniProtKB-SubCell"/>
</dbReference>
<feature type="transmembrane region" description="Helical" evidence="6">
    <location>
        <begin position="74"/>
        <end position="91"/>
    </location>
</feature>
<protein>
    <submittedName>
        <fullName evidence="7">Lysine transporter LysE</fullName>
    </submittedName>
</protein>
<accession>A0A1Q9HPX6</accession>
<evidence type="ECO:0000256" key="1">
    <source>
        <dbReference type="ARBA" id="ARBA00004651"/>
    </source>
</evidence>
<gene>
    <name evidence="7" type="ORF">BIY22_00045</name>
</gene>
<dbReference type="EMBL" id="MJMJ01000001">
    <property type="protein sequence ID" value="OLQ92927.1"/>
    <property type="molecule type" value="Genomic_DNA"/>
</dbReference>
<evidence type="ECO:0000256" key="4">
    <source>
        <dbReference type="ARBA" id="ARBA00022989"/>
    </source>
</evidence>
<organism evidence="7 8">
    <name type="scientific">Vibrio panuliri</name>
    <dbReference type="NCBI Taxonomy" id="1381081"/>
    <lineage>
        <taxon>Bacteria</taxon>
        <taxon>Pseudomonadati</taxon>
        <taxon>Pseudomonadota</taxon>
        <taxon>Gammaproteobacteria</taxon>
        <taxon>Vibrionales</taxon>
        <taxon>Vibrionaceae</taxon>
        <taxon>Vibrio</taxon>
    </lineage>
</organism>
<dbReference type="RefSeq" id="WP_075705428.1">
    <property type="nucleotide sequence ID" value="NZ_MJMJ01000001.1"/>
</dbReference>
<evidence type="ECO:0000256" key="5">
    <source>
        <dbReference type="ARBA" id="ARBA00023136"/>
    </source>
</evidence>
<evidence type="ECO:0000256" key="2">
    <source>
        <dbReference type="ARBA" id="ARBA00022475"/>
    </source>
</evidence>
<dbReference type="GO" id="GO:0033228">
    <property type="term" value="P:cysteine export across plasma membrane"/>
    <property type="evidence" value="ECO:0007669"/>
    <property type="project" value="TreeGrafter"/>
</dbReference>
<comment type="caution">
    <text evidence="7">The sequence shown here is derived from an EMBL/GenBank/DDBJ whole genome shotgun (WGS) entry which is preliminary data.</text>
</comment>
<dbReference type="AlphaFoldDB" id="A0A1Q9HPX6"/>
<sequence>MHWEHITALALFAFVSTFTPGPNNLMLMTSGANVGFNRTLPHMLGITIGFPVMVVLVGFGLVEVFDRYPLIHQFLKVLSLSYLFYLAYQIARSQPPQSNTDTYKPLSFFQAACFQWVNPKGWSMALTAVTVYNPSNSLLGLGLIALIYALANIPSGSFWIVAGKQLQYWLTNATRVRWFNYSMAVLLIASTLPML</sequence>
<dbReference type="InterPro" id="IPR001123">
    <property type="entry name" value="LeuE-type"/>
</dbReference>
<evidence type="ECO:0000313" key="7">
    <source>
        <dbReference type="EMBL" id="OLQ92927.1"/>
    </source>
</evidence>
<dbReference type="PANTHER" id="PTHR30086:SF20">
    <property type="entry name" value="ARGININE EXPORTER PROTEIN ARGO-RELATED"/>
    <property type="match status" value="1"/>
</dbReference>
<evidence type="ECO:0000256" key="6">
    <source>
        <dbReference type="SAM" id="Phobius"/>
    </source>
</evidence>
<comment type="subcellular location">
    <subcellularLocation>
        <location evidence="1">Cell membrane</location>
        <topology evidence="1">Multi-pass membrane protein</topology>
    </subcellularLocation>
</comment>
<dbReference type="PANTHER" id="PTHR30086">
    <property type="entry name" value="ARGININE EXPORTER PROTEIN ARGO"/>
    <property type="match status" value="1"/>
</dbReference>
<keyword evidence="4 6" id="KW-1133">Transmembrane helix</keyword>
<feature type="transmembrane region" description="Helical" evidence="6">
    <location>
        <begin position="138"/>
        <end position="162"/>
    </location>
</feature>
<feature type="transmembrane region" description="Helical" evidence="6">
    <location>
        <begin position="178"/>
        <end position="194"/>
    </location>
</feature>
<dbReference type="Pfam" id="PF01810">
    <property type="entry name" value="LysE"/>
    <property type="match status" value="1"/>
</dbReference>
<name>A0A1Q9HPX6_9VIBR</name>
<proteinExistence type="predicted"/>
<keyword evidence="5 6" id="KW-0472">Membrane</keyword>